<dbReference type="SUPFAM" id="SSF56112">
    <property type="entry name" value="Protein kinase-like (PK-like)"/>
    <property type="match status" value="1"/>
</dbReference>
<evidence type="ECO:0000259" key="1">
    <source>
        <dbReference type="Pfam" id="PF01636"/>
    </source>
</evidence>
<name>A0ABX7FDN6_9RHOB</name>
<dbReference type="EMBL" id="CP047166">
    <property type="protein sequence ID" value="QRF68231.1"/>
    <property type="molecule type" value="Genomic_DNA"/>
</dbReference>
<dbReference type="Pfam" id="PF01636">
    <property type="entry name" value="APH"/>
    <property type="match status" value="1"/>
</dbReference>
<dbReference type="Proteomes" id="UP000596387">
    <property type="component" value="Chromosome"/>
</dbReference>
<dbReference type="Gene3D" id="3.30.200.20">
    <property type="entry name" value="Phosphorylase Kinase, domain 1"/>
    <property type="match status" value="1"/>
</dbReference>
<gene>
    <name evidence="2" type="ORF">GQA70_19100</name>
</gene>
<dbReference type="InterPro" id="IPR011009">
    <property type="entry name" value="Kinase-like_dom_sf"/>
</dbReference>
<dbReference type="RefSeq" id="WP_023848714.1">
    <property type="nucleotide sequence ID" value="NZ_CP047166.1"/>
</dbReference>
<dbReference type="InterPro" id="IPR002575">
    <property type="entry name" value="Aminoglycoside_PTrfase"/>
</dbReference>
<protein>
    <submittedName>
        <fullName evidence="2">Phosphotransferase</fullName>
    </submittedName>
</protein>
<feature type="domain" description="Aminoglycoside phosphotransferase" evidence="1">
    <location>
        <begin position="16"/>
        <end position="236"/>
    </location>
</feature>
<accession>A0ABX7FDN6</accession>
<dbReference type="Gene3D" id="3.90.1200.10">
    <property type="match status" value="1"/>
</dbReference>
<proteinExistence type="predicted"/>
<evidence type="ECO:0000313" key="3">
    <source>
        <dbReference type="Proteomes" id="UP000596387"/>
    </source>
</evidence>
<evidence type="ECO:0000313" key="2">
    <source>
        <dbReference type="EMBL" id="QRF68231.1"/>
    </source>
</evidence>
<reference evidence="2 3" key="1">
    <citation type="submission" date="2019-12" db="EMBL/GenBank/DDBJ databases">
        <title>Complete Genome Sequence of a Quorum-Sensing Bacterium,Rhodobacteraceae bacterium C31, Isolated from a marine microalgae symbiotic bacteria.</title>
        <authorList>
            <person name="Zhang Y."/>
        </authorList>
    </citation>
    <scope>NUCLEOTIDE SEQUENCE [LARGE SCALE GENOMIC DNA]</scope>
    <source>
        <strain evidence="2 3">C31</strain>
    </source>
</reference>
<keyword evidence="3" id="KW-1185">Reference proteome</keyword>
<organism evidence="2 3">
    <name type="scientific">Ponticoccus alexandrii</name>
    <dbReference type="NCBI Taxonomy" id="1943633"/>
    <lineage>
        <taxon>Bacteria</taxon>
        <taxon>Pseudomonadati</taxon>
        <taxon>Pseudomonadota</taxon>
        <taxon>Alphaproteobacteria</taxon>
        <taxon>Rhodobacterales</taxon>
        <taxon>Roseobacteraceae</taxon>
        <taxon>Ponticoccus</taxon>
    </lineage>
</organism>
<sequence length="313" mass="34323">MRFLTDCGWGGARHVPLAGDASSRRYTRLVRDGETAILMEDPEGDVTLFARLARHLSGLGLSAPRILSEDGAAGLLLIEDLGDSLLARLATDARTERALYLVATEVLVTLHRAPPPEGLTMATPDHLTGMIDLAFRHYTKAPELLAQAQAALHPLLEQYARPAEVMILRDYHAENILHLPDRTGAAAAGLLDFQDALVGHRAYDLVSLLEDARRDVAEETRATCIAHYLHATGEAPETFAAAFAVLGFQRNLRIIGIFARLARERAKPHYIDLIPRVWGHLARDLSHPVLTPLRPVIAAMPAPTETHLESLRP</sequence>